<dbReference type="KEGG" id="ptm:GSPATT00017160001"/>
<protein>
    <submittedName>
        <fullName evidence="1">Uncharacterized protein</fullName>
    </submittedName>
</protein>
<reference evidence="1 2" key="1">
    <citation type="journal article" date="2006" name="Nature">
        <title>Global trends of whole-genome duplications revealed by the ciliate Paramecium tetraurelia.</title>
        <authorList>
            <consortium name="Genoscope"/>
            <person name="Aury J.-M."/>
            <person name="Jaillon O."/>
            <person name="Duret L."/>
            <person name="Noel B."/>
            <person name="Jubin C."/>
            <person name="Porcel B.M."/>
            <person name="Segurens B."/>
            <person name="Daubin V."/>
            <person name="Anthouard V."/>
            <person name="Aiach N."/>
            <person name="Arnaiz O."/>
            <person name="Billaut A."/>
            <person name="Beisson J."/>
            <person name="Blanc I."/>
            <person name="Bouhouche K."/>
            <person name="Camara F."/>
            <person name="Duharcourt S."/>
            <person name="Guigo R."/>
            <person name="Gogendeau D."/>
            <person name="Katinka M."/>
            <person name="Keller A.-M."/>
            <person name="Kissmehl R."/>
            <person name="Klotz C."/>
            <person name="Koll F."/>
            <person name="Le Moue A."/>
            <person name="Lepere C."/>
            <person name="Malinsky S."/>
            <person name="Nowacki M."/>
            <person name="Nowak J.K."/>
            <person name="Plattner H."/>
            <person name="Poulain J."/>
            <person name="Ruiz F."/>
            <person name="Serrano V."/>
            <person name="Zagulski M."/>
            <person name="Dessen P."/>
            <person name="Betermier M."/>
            <person name="Weissenbach J."/>
            <person name="Scarpelli C."/>
            <person name="Schachter V."/>
            <person name="Sperling L."/>
            <person name="Meyer E."/>
            <person name="Cohen J."/>
            <person name="Wincker P."/>
        </authorList>
    </citation>
    <scope>NUCLEOTIDE SEQUENCE [LARGE SCALE GENOMIC DNA]</scope>
    <source>
        <strain evidence="1 2">Stock d4-2</strain>
    </source>
</reference>
<dbReference type="OrthoDB" id="296964at2759"/>
<sequence>MLRIFFNSKKVQMDEESLTREQVHEAYEAQVSELNEATVAVDDAQVLLQILNNPYCISEEIPNSSSKIELSIKSGSKTALFLKALITFDSSQDFQEKGVLSEIVDYLNEFRYAFLNSIIDLSLQEAQDQEEFKARIEKFTAVYLNSKDNLMLTMVI</sequence>
<dbReference type="RefSeq" id="XP_001450185.1">
    <property type="nucleotide sequence ID" value="XM_001450148.1"/>
</dbReference>
<evidence type="ECO:0000313" key="2">
    <source>
        <dbReference type="Proteomes" id="UP000000600"/>
    </source>
</evidence>
<dbReference type="GeneID" id="5035970"/>
<evidence type="ECO:0000313" key="1">
    <source>
        <dbReference type="EMBL" id="CAK82788.1"/>
    </source>
</evidence>
<dbReference type="Proteomes" id="UP000000600">
    <property type="component" value="Unassembled WGS sequence"/>
</dbReference>
<proteinExistence type="predicted"/>
<gene>
    <name evidence="1" type="ORF">GSPATT00017160001</name>
</gene>
<name>A0DIC1_PARTE</name>
<dbReference type="EMBL" id="CT868441">
    <property type="protein sequence ID" value="CAK82788.1"/>
    <property type="molecule type" value="Genomic_DNA"/>
</dbReference>
<keyword evidence="2" id="KW-1185">Reference proteome</keyword>
<dbReference type="HOGENOM" id="CLU_1690143_0_0_1"/>
<accession>A0DIC1</accession>
<dbReference type="AlphaFoldDB" id="A0DIC1"/>
<dbReference type="InParanoid" id="A0DIC1"/>
<organism evidence="1 2">
    <name type="scientific">Paramecium tetraurelia</name>
    <dbReference type="NCBI Taxonomy" id="5888"/>
    <lineage>
        <taxon>Eukaryota</taxon>
        <taxon>Sar</taxon>
        <taxon>Alveolata</taxon>
        <taxon>Ciliophora</taxon>
        <taxon>Intramacronucleata</taxon>
        <taxon>Oligohymenophorea</taxon>
        <taxon>Peniculida</taxon>
        <taxon>Parameciidae</taxon>
        <taxon>Paramecium</taxon>
    </lineage>
</organism>